<protein>
    <submittedName>
        <fullName evidence="2">Uncharacterized protein</fullName>
    </submittedName>
</protein>
<keyword evidence="3" id="KW-1185">Reference proteome</keyword>
<dbReference type="KEGG" id="tpla:ElP_66700"/>
<evidence type="ECO:0000256" key="1">
    <source>
        <dbReference type="SAM" id="MobiDB-lite"/>
    </source>
</evidence>
<evidence type="ECO:0000313" key="2">
    <source>
        <dbReference type="EMBL" id="QDV38715.1"/>
    </source>
</evidence>
<dbReference type="PROSITE" id="PS51257">
    <property type="entry name" value="PROKAR_LIPOPROTEIN"/>
    <property type="match status" value="1"/>
</dbReference>
<name>A0A518HCY3_9BACT</name>
<evidence type="ECO:0000313" key="3">
    <source>
        <dbReference type="Proteomes" id="UP000317835"/>
    </source>
</evidence>
<reference evidence="2 3" key="1">
    <citation type="submission" date="2019-02" db="EMBL/GenBank/DDBJ databases">
        <title>Deep-cultivation of Planctomycetes and their phenomic and genomic characterization uncovers novel biology.</title>
        <authorList>
            <person name="Wiegand S."/>
            <person name="Jogler M."/>
            <person name="Boedeker C."/>
            <person name="Pinto D."/>
            <person name="Vollmers J."/>
            <person name="Rivas-Marin E."/>
            <person name="Kohn T."/>
            <person name="Peeters S.H."/>
            <person name="Heuer A."/>
            <person name="Rast P."/>
            <person name="Oberbeckmann S."/>
            <person name="Bunk B."/>
            <person name="Jeske O."/>
            <person name="Meyerdierks A."/>
            <person name="Storesund J.E."/>
            <person name="Kallscheuer N."/>
            <person name="Luecker S."/>
            <person name="Lage O.M."/>
            <person name="Pohl T."/>
            <person name="Merkel B.J."/>
            <person name="Hornburger P."/>
            <person name="Mueller R.-W."/>
            <person name="Bruemmer F."/>
            <person name="Labrenz M."/>
            <person name="Spormann A.M."/>
            <person name="Op den Camp H."/>
            <person name="Overmann J."/>
            <person name="Amann R."/>
            <person name="Jetten M.S.M."/>
            <person name="Mascher T."/>
            <person name="Medema M.H."/>
            <person name="Devos D.P."/>
            <person name="Kaster A.-K."/>
            <person name="Ovreas L."/>
            <person name="Rohde M."/>
            <person name="Galperin M.Y."/>
            <person name="Jogler C."/>
        </authorList>
    </citation>
    <scope>NUCLEOTIDE SEQUENCE [LARGE SCALE GENOMIC DNA]</scope>
    <source>
        <strain evidence="2 3">ElP</strain>
    </source>
</reference>
<feature type="compositionally biased region" description="Acidic residues" evidence="1">
    <location>
        <begin position="94"/>
        <end position="113"/>
    </location>
</feature>
<dbReference type="Proteomes" id="UP000317835">
    <property type="component" value="Chromosome"/>
</dbReference>
<dbReference type="EMBL" id="CP036426">
    <property type="protein sequence ID" value="QDV38715.1"/>
    <property type="molecule type" value="Genomic_DNA"/>
</dbReference>
<dbReference type="RefSeq" id="WP_197446544.1">
    <property type="nucleotide sequence ID" value="NZ_CP036426.1"/>
</dbReference>
<accession>A0A518HCY3</accession>
<gene>
    <name evidence="2" type="ORF">ElP_66700</name>
</gene>
<dbReference type="AlphaFoldDB" id="A0A518HCY3"/>
<proteinExistence type="predicted"/>
<feature type="region of interest" description="Disordered" evidence="1">
    <location>
        <begin position="45"/>
        <end position="113"/>
    </location>
</feature>
<organism evidence="2 3">
    <name type="scientific">Tautonia plasticadhaerens</name>
    <dbReference type="NCBI Taxonomy" id="2527974"/>
    <lineage>
        <taxon>Bacteria</taxon>
        <taxon>Pseudomonadati</taxon>
        <taxon>Planctomycetota</taxon>
        <taxon>Planctomycetia</taxon>
        <taxon>Isosphaerales</taxon>
        <taxon>Isosphaeraceae</taxon>
        <taxon>Tautonia</taxon>
    </lineage>
</organism>
<sequence>MTDLIKRLGWVTSLSFSAALLLAGCGGEPGDMDDDGVDETIEVIEPSPEGVPSTDMDDMGGMPAPSGEMDMETPVPEPTPTPEPEIESTPTPEPEIEPAPEEPGTEEPAPEQP</sequence>